<comment type="caution">
    <text evidence="2">The sequence shown here is derived from an EMBL/GenBank/DDBJ whole genome shotgun (WGS) entry which is preliminary data.</text>
</comment>
<organism evidence="2">
    <name type="scientific">human gut metagenome</name>
    <dbReference type="NCBI Taxonomy" id="408170"/>
    <lineage>
        <taxon>unclassified sequences</taxon>
        <taxon>metagenomes</taxon>
        <taxon>organismal metagenomes</taxon>
    </lineage>
</organism>
<sequence>MVIDGKVAFTGGINLADEYMNIVERFGYWKDTGVMLKGDDSKKLHVFCSYRCGMLPKRY</sequence>
<dbReference type="SUPFAM" id="SSF56024">
    <property type="entry name" value="Phospholipase D/nuclease"/>
    <property type="match status" value="1"/>
</dbReference>
<gene>
    <name evidence="2" type="ORF">OBE_11970</name>
</gene>
<evidence type="ECO:0000313" key="2">
    <source>
        <dbReference type="EMBL" id="EKC54653.1"/>
    </source>
</evidence>
<dbReference type="GO" id="GO:0003824">
    <property type="term" value="F:catalytic activity"/>
    <property type="evidence" value="ECO:0007669"/>
    <property type="project" value="InterPro"/>
</dbReference>
<dbReference type="InterPro" id="IPR001736">
    <property type="entry name" value="PLipase_D/transphosphatidylase"/>
</dbReference>
<proteinExistence type="predicted"/>
<dbReference type="AlphaFoldDB" id="K1SB73"/>
<protein>
    <submittedName>
        <fullName evidence="2">Cardiolipin synthetase</fullName>
    </submittedName>
</protein>
<evidence type="ECO:0000259" key="1">
    <source>
        <dbReference type="PROSITE" id="PS50035"/>
    </source>
</evidence>
<name>K1SB73_9ZZZZ</name>
<accession>K1SB73</accession>
<feature type="domain" description="PLD phosphodiesterase" evidence="1">
    <location>
        <begin position="1"/>
        <end position="19"/>
    </location>
</feature>
<reference evidence="2" key="1">
    <citation type="journal article" date="2013" name="Environ. Microbiol.">
        <title>Microbiota from the distal guts of lean and obese adolescents exhibit partial functional redundancy besides clear differences in community structure.</title>
        <authorList>
            <person name="Ferrer M."/>
            <person name="Ruiz A."/>
            <person name="Lanza F."/>
            <person name="Haange S.B."/>
            <person name="Oberbach A."/>
            <person name="Till H."/>
            <person name="Bargiela R."/>
            <person name="Campoy C."/>
            <person name="Segura M.T."/>
            <person name="Richter M."/>
            <person name="von Bergen M."/>
            <person name="Seifert J."/>
            <person name="Suarez A."/>
        </authorList>
    </citation>
    <scope>NUCLEOTIDE SEQUENCE</scope>
</reference>
<dbReference type="PROSITE" id="PS50035">
    <property type="entry name" value="PLD"/>
    <property type="match status" value="1"/>
</dbReference>
<dbReference type="EMBL" id="AJWZ01008243">
    <property type="protein sequence ID" value="EKC54653.1"/>
    <property type="molecule type" value="Genomic_DNA"/>
</dbReference>
<dbReference type="Gene3D" id="3.30.870.10">
    <property type="entry name" value="Endonuclease Chain A"/>
    <property type="match status" value="1"/>
</dbReference>